<dbReference type="EMBL" id="LLKB01000001">
    <property type="protein sequence ID" value="KQC85983.1"/>
    <property type="molecule type" value="Genomic_DNA"/>
</dbReference>
<gene>
    <name evidence="1" type="ORF">APZ18_01960</name>
</gene>
<protein>
    <submittedName>
        <fullName evidence="1">Uncharacterized protein</fullName>
    </submittedName>
</protein>
<dbReference type="InterPro" id="IPR024538">
    <property type="entry name" value="DUF3878"/>
</dbReference>
<sequence length="321" mass="37990">MNLTNIDKLNMLIEQGMFEPVELDEKNIIDENGRGDFRIIYLMNDTVESFLVFKNAKYTGEYNDKFEGFTDIELEKREEGYVLIIKQEQSYFLIFFDDVELENYYYNYGKIGHFWIKGYEHLRVLEYQVAIVWDKMCYIGKESCTDNELKIASLKQFPPLNYCSYPCVPDIYQVPLEDKWHLSKDANNFMMEIAKKAGDTELEEKLLQYGENPTIKNAKKMAKLFRRKEHKKVIQLLMKYIEEAAAVYPDRSFGKSLDERNKKLLDKAVNRKNELEKAGMEAVVYKEEQFVYDCDSVEFNVYVMLWKDGLVNSSVRIEKIE</sequence>
<reference evidence="1 2" key="1">
    <citation type="submission" date="2015-10" db="EMBL/GenBank/DDBJ databases">
        <title>Butyribacter intestini gen. nov., sp. nov., a butyric acid-producing bacterium of the family Lachnospiraceae isolated from the human faeces.</title>
        <authorList>
            <person name="Zou Y."/>
            <person name="Xue W."/>
            <person name="Luo G."/>
            <person name="Lv M."/>
        </authorList>
    </citation>
    <scope>NUCLEOTIDE SEQUENCE [LARGE SCALE GENOMIC DNA]</scope>
    <source>
        <strain evidence="1 2">TF01-11</strain>
    </source>
</reference>
<dbReference type="Pfam" id="PF12994">
    <property type="entry name" value="DUF3878"/>
    <property type="match status" value="1"/>
</dbReference>
<organism evidence="1 2">
    <name type="scientific">Butyribacter intestini</name>
    <dbReference type="NCBI Taxonomy" id="1703332"/>
    <lineage>
        <taxon>Bacteria</taxon>
        <taxon>Bacillati</taxon>
        <taxon>Bacillota</taxon>
        <taxon>Clostridia</taxon>
        <taxon>Lachnospirales</taxon>
        <taxon>Lachnospiraceae</taxon>
        <taxon>Butyribacter</taxon>
    </lineage>
</organism>
<keyword evidence="2" id="KW-1185">Reference proteome</keyword>
<dbReference type="Proteomes" id="UP000050833">
    <property type="component" value="Unassembled WGS sequence"/>
</dbReference>
<dbReference type="AlphaFoldDB" id="A0AAW3JVC3"/>
<evidence type="ECO:0000313" key="1">
    <source>
        <dbReference type="EMBL" id="KQC85983.1"/>
    </source>
</evidence>
<dbReference type="RefSeq" id="WP_055941141.1">
    <property type="nucleotide sequence ID" value="NZ_JAQDCV010000008.1"/>
</dbReference>
<name>A0AAW3JVC3_9FIRM</name>
<comment type="caution">
    <text evidence="1">The sequence shown here is derived from an EMBL/GenBank/DDBJ whole genome shotgun (WGS) entry which is preliminary data.</text>
</comment>
<proteinExistence type="predicted"/>
<accession>A0AAW3JVC3</accession>
<evidence type="ECO:0000313" key="2">
    <source>
        <dbReference type="Proteomes" id="UP000050833"/>
    </source>
</evidence>